<evidence type="ECO:0000256" key="5">
    <source>
        <dbReference type="ARBA" id="ARBA00011271"/>
    </source>
</evidence>
<dbReference type="SUPFAM" id="SSF53732">
    <property type="entry name" value="Aconitase iron-sulfur domain"/>
    <property type="match status" value="1"/>
</dbReference>
<dbReference type="EC" id="4.2.1.33" evidence="6"/>
<organism evidence="16">
    <name type="scientific">Aquipseudomonas alcaligenes</name>
    <name type="common">Pseudomonas alcaligenes</name>
    <dbReference type="NCBI Taxonomy" id="43263"/>
    <lineage>
        <taxon>Bacteria</taxon>
        <taxon>Pseudomonadati</taxon>
        <taxon>Pseudomonadota</taxon>
        <taxon>Gammaproteobacteria</taxon>
        <taxon>Pseudomonadales</taxon>
        <taxon>Pseudomonadaceae</taxon>
        <taxon>Aquipseudomonas</taxon>
    </lineage>
</organism>
<evidence type="ECO:0000259" key="15">
    <source>
        <dbReference type="Pfam" id="PF00330"/>
    </source>
</evidence>
<evidence type="ECO:0000256" key="13">
    <source>
        <dbReference type="ARBA" id="ARBA00023239"/>
    </source>
</evidence>
<dbReference type="InterPro" id="IPR036008">
    <property type="entry name" value="Aconitase_4Fe-4S_dom"/>
</dbReference>
<comment type="catalytic activity">
    <reaction evidence="1">
        <text>(2R,3S)-3-isopropylmalate = (2S)-2-isopropylmalate</text>
        <dbReference type="Rhea" id="RHEA:32287"/>
        <dbReference type="ChEBI" id="CHEBI:1178"/>
        <dbReference type="ChEBI" id="CHEBI:35121"/>
        <dbReference type="EC" id="4.2.1.33"/>
    </reaction>
</comment>
<dbReference type="Gene3D" id="3.30.499.10">
    <property type="entry name" value="Aconitase, domain 3"/>
    <property type="match status" value="1"/>
</dbReference>
<comment type="pathway">
    <text evidence="4">Amino-acid biosynthesis; L-leucine biosynthesis; L-leucine from 3-methyl-2-oxobutanoate: step 2/4.</text>
</comment>
<evidence type="ECO:0000256" key="4">
    <source>
        <dbReference type="ARBA" id="ARBA00004729"/>
    </source>
</evidence>
<dbReference type="InterPro" id="IPR050067">
    <property type="entry name" value="IPM_dehydratase_rel_enz"/>
</dbReference>
<comment type="cofactor">
    <cofactor evidence="2">
        <name>[4Fe-4S] cluster</name>
        <dbReference type="ChEBI" id="CHEBI:49883"/>
    </cofactor>
</comment>
<dbReference type="PRINTS" id="PR00415">
    <property type="entry name" value="ACONITASE"/>
</dbReference>
<evidence type="ECO:0000313" key="16">
    <source>
        <dbReference type="EMBL" id="ABD64508.1"/>
    </source>
</evidence>
<dbReference type="GO" id="GO:0009098">
    <property type="term" value="P:L-leucine biosynthetic process"/>
    <property type="evidence" value="ECO:0007669"/>
    <property type="project" value="UniProtKB-KW"/>
</dbReference>
<evidence type="ECO:0000256" key="10">
    <source>
        <dbReference type="ARBA" id="ARBA00022723"/>
    </source>
</evidence>
<evidence type="ECO:0000256" key="7">
    <source>
        <dbReference type="ARBA" id="ARBA00022430"/>
    </source>
</evidence>
<reference evidence="16" key="1">
    <citation type="submission" date="2006-02" db="EMBL/GenBank/DDBJ databases">
        <title>Molecular cloning and characterization of hbzE gene coding an inducible gentisate 1, 2-dioxygenase and its regulatory gene, hbzR, in Pseudomonas alcaligenes NCIMB 9867.</title>
        <authorList>
            <person name="Zhao B."/>
            <person name="Tan C.L."/>
            <person name="Yeo C.C."/>
            <person name="Dong Y.H."/>
            <person name="Zhang L.H."/>
            <person name="Poh C.L."/>
        </authorList>
    </citation>
    <scope>NUCLEOTIDE SEQUENCE</scope>
    <source>
        <strain evidence="16">NCIMB 9867</strain>
    </source>
</reference>
<accession>Q0QFQ7</accession>
<dbReference type="AlphaFoldDB" id="Q0QFQ7"/>
<keyword evidence="8" id="KW-0004">4Fe-4S</keyword>
<dbReference type="PANTHER" id="PTHR43822:SF9">
    <property type="entry name" value="3-ISOPROPYLMALATE DEHYDRATASE"/>
    <property type="match status" value="1"/>
</dbReference>
<dbReference type="BRENDA" id="4.2.1.31">
    <property type="organism ID" value="5088"/>
</dbReference>
<keyword evidence="13" id="KW-0456">Lyase</keyword>
<dbReference type="GO" id="GO:0003861">
    <property type="term" value="F:3-isopropylmalate dehydratase activity"/>
    <property type="evidence" value="ECO:0007669"/>
    <property type="project" value="UniProtKB-EC"/>
</dbReference>
<evidence type="ECO:0000256" key="6">
    <source>
        <dbReference type="ARBA" id="ARBA00011998"/>
    </source>
</evidence>
<dbReference type="Pfam" id="PF00330">
    <property type="entry name" value="Aconitase"/>
    <property type="match status" value="1"/>
</dbReference>
<evidence type="ECO:0000256" key="3">
    <source>
        <dbReference type="ARBA" id="ARBA00002695"/>
    </source>
</evidence>
<keyword evidence="11" id="KW-0408">Iron</keyword>
<dbReference type="GO" id="GO:0051539">
    <property type="term" value="F:4 iron, 4 sulfur cluster binding"/>
    <property type="evidence" value="ECO:0007669"/>
    <property type="project" value="UniProtKB-KW"/>
</dbReference>
<sequence length="226" mass="24465">MQEKQTKPLTLFDKLWQRHLVDVNEDGESLLYIDRHLVYEVTSPQAFEGLRLSSRRPWRASTVLATVDHNVPTVPEQRISVDHIADPLSRLQVKQLGINCEEFGITQFGLGQIQQGIIHVIGPELGATLPGMTVVAGDSHTSTHGAFGALAFGVGTSGVEHVLATQCLVLRPMKRMLLKIEGELRPGVGPKDLILHIIGQIGTAGATGYAIEFSGGTIRGMSMEAA</sequence>
<keyword evidence="14" id="KW-0100">Branched-chain amino acid biosynthesis</keyword>
<evidence type="ECO:0000256" key="11">
    <source>
        <dbReference type="ARBA" id="ARBA00023004"/>
    </source>
</evidence>
<keyword evidence="12" id="KW-0411">Iron-sulfur</keyword>
<dbReference type="InterPro" id="IPR001030">
    <property type="entry name" value="Acoase/IPM_deHydtase_lsu_aba"/>
</dbReference>
<dbReference type="EMBL" id="DQ394580">
    <property type="protein sequence ID" value="ABD64508.1"/>
    <property type="molecule type" value="Genomic_DNA"/>
</dbReference>
<evidence type="ECO:0000256" key="1">
    <source>
        <dbReference type="ARBA" id="ARBA00000491"/>
    </source>
</evidence>
<name>Q0QFQ7_AQUAC</name>
<protein>
    <recommendedName>
        <fullName evidence="6">3-isopropylmalate dehydratase</fullName>
        <ecNumber evidence="6">4.2.1.33</ecNumber>
    </recommendedName>
</protein>
<feature type="domain" description="Aconitase/3-isopropylmalate dehydratase large subunit alpha/beta/alpha" evidence="15">
    <location>
        <begin position="13"/>
        <end position="225"/>
    </location>
</feature>
<evidence type="ECO:0000256" key="8">
    <source>
        <dbReference type="ARBA" id="ARBA00022485"/>
    </source>
</evidence>
<evidence type="ECO:0000256" key="14">
    <source>
        <dbReference type="ARBA" id="ARBA00023304"/>
    </source>
</evidence>
<gene>
    <name evidence="16" type="primary">hbzI</name>
</gene>
<comment type="subunit">
    <text evidence="5">Heterodimer of LeuC and LeuD.</text>
</comment>
<keyword evidence="7" id="KW-0432">Leucine biosynthesis</keyword>
<evidence type="ECO:0000256" key="9">
    <source>
        <dbReference type="ARBA" id="ARBA00022605"/>
    </source>
</evidence>
<dbReference type="PANTHER" id="PTHR43822">
    <property type="entry name" value="HOMOACONITASE, MITOCHONDRIAL-RELATED"/>
    <property type="match status" value="1"/>
</dbReference>
<proteinExistence type="predicted"/>
<evidence type="ECO:0000256" key="2">
    <source>
        <dbReference type="ARBA" id="ARBA00001966"/>
    </source>
</evidence>
<keyword evidence="10" id="KW-0479">Metal-binding</keyword>
<dbReference type="InterPro" id="IPR015931">
    <property type="entry name" value="Acnase/IPM_dHydase_lsu_aba_1/3"/>
</dbReference>
<evidence type="ECO:0000256" key="12">
    <source>
        <dbReference type="ARBA" id="ARBA00023014"/>
    </source>
</evidence>
<dbReference type="GO" id="GO:0046872">
    <property type="term" value="F:metal ion binding"/>
    <property type="evidence" value="ECO:0007669"/>
    <property type="project" value="UniProtKB-KW"/>
</dbReference>
<keyword evidence="9" id="KW-0028">Amino-acid biosynthesis</keyword>
<dbReference type="BioCyc" id="MetaCyc:MONOMER-124350"/>
<comment type="function">
    <text evidence="3">Catalyzes the isomerization between 2-isopropylmalate and 3-isopropylmalate, via the formation of 2-isopropylmaleate.</text>
</comment>